<organism evidence="6 7">
    <name type="scientific">Nocardioides terrae</name>
    <dbReference type="NCBI Taxonomy" id="574651"/>
    <lineage>
        <taxon>Bacteria</taxon>
        <taxon>Bacillati</taxon>
        <taxon>Actinomycetota</taxon>
        <taxon>Actinomycetes</taxon>
        <taxon>Propionibacteriales</taxon>
        <taxon>Nocardioidaceae</taxon>
        <taxon>Nocardioides</taxon>
    </lineage>
</organism>
<proteinExistence type="predicted"/>
<dbReference type="OrthoDB" id="144293at2"/>
<dbReference type="InterPro" id="IPR050482">
    <property type="entry name" value="Sensor_HK_TwoCompSys"/>
</dbReference>
<evidence type="ECO:0000256" key="1">
    <source>
        <dbReference type="ARBA" id="ARBA00022679"/>
    </source>
</evidence>
<dbReference type="InterPro" id="IPR011712">
    <property type="entry name" value="Sig_transdc_His_kin_sub3_dim/P"/>
</dbReference>
<dbReference type="CDD" id="cd16917">
    <property type="entry name" value="HATPase_UhpB-NarQ-NarX-like"/>
    <property type="match status" value="1"/>
</dbReference>
<feature type="transmembrane region" description="Helical" evidence="4">
    <location>
        <begin position="68"/>
        <end position="89"/>
    </location>
</feature>
<evidence type="ECO:0000256" key="2">
    <source>
        <dbReference type="ARBA" id="ARBA00022777"/>
    </source>
</evidence>
<evidence type="ECO:0000313" key="6">
    <source>
        <dbReference type="EMBL" id="SFC06284.1"/>
    </source>
</evidence>
<dbReference type="AlphaFoldDB" id="A0A1I1G3W3"/>
<feature type="domain" description="Histidine kinase/HSP90-like ATPase" evidence="5">
    <location>
        <begin position="423"/>
        <end position="514"/>
    </location>
</feature>
<evidence type="ECO:0000256" key="4">
    <source>
        <dbReference type="SAM" id="Phobius"/>
    </source>
</evidence>
<feature type="transmembrane region" description="Helical" evidence="4">
    <location>
        <begin position="135"/>
        <end position="157"/>
    </location>
</feature>
<feature type="transmembrane region" description="Helical" evidence="4">
    <location>
        <begin position="101"/>
        <end position="123"/>
    </location>
</feature>
<dbReference type="STRING" id="574651.SAMN04487968_103245"/>
<keyword evidence="1" id="KW-0808">Transferase</keyword>
<keyword evidence="4" id="KW-0812">Transmembrane</keyword>
<dbReference type="SMART" id="SM00387">
    <property type="entry name" value="HATPase_c"/>
    <property type="match status" value="1"/>
</dbReference>
<gene>
    <name evidence="6" type="ORF">SAMN04487968_103245</name>
</gene>
<feature type="transmembrane region" description="Helical" evidence="4">
    <location>
        <begin position="7"/>
        <end position="29"/>
    </location>
</feature>
<reference evidence="6 7" key="1">
    <citation type="submission" date="2016-10" db="EMBL/GenBank/DDBJ databases">
        <authorList>
            <person name="de Groot N.N."/>
        </authorList>
    </citation>
    <scope>NUCLEOTIDE SEQUENCE [LARGE SCALE GENOMIC DNA]</scope>
    <source>
        <strain evidence="6 7">CGMCC 1.7056</strain>
    </source>
</reference>
<dbReference type="SUPFAM" id="SSF55874">
    <property type="entry name" value="ATPase domain of HSP90 chaperone/DNA topoisomerase II/histidine kinase"/>
    <property type="match status" value="1"/>
</dbReference>
<dbReference type="Gene3D" id="3.30.565.10">
    <property type="entry name" value="Histidine kinase-like ATPase, C-terminal domain"/>
    <property type="match status" value="1"/>
</dbReference>
<dbReference type="GO" id="GO:0046983">
    <property type="term" value="F:protein dimerization activity"/>
    <property type="evidence" value="ECO:0007669"/>
    <property type="project" value="InterPro"/>
</dbReference>
<dbReference type="Gene3D" id="1.20.5.1930">
    <property type="match status" value="1"/>
</dbReference>
<keyword evidence="2 6" id="KW-0418">Kinase</keyword>
<name>A0A1I1G3W3_9ACTN</name>
<dbReference type="GO" id="GO:0016020">
    <property type="term" value="C:membrane"/>
    <property type="evidence" value="ECO:0007669"/>
    <property type="project" value="InterPro"/>
</dbReference>
<dbReference type="PANTHER" id="PTHR24421">
    <property type="entry name" value="NITRATE/NITRITE SENSOR PROTEIN NARX-RELATED"/>
    <property type="match status" value="1"/>
</dbReference>
<keyword evidence="3" id="KW-0902">Two-component regulatory system</keyword>
<dbReference type="Pfam" id="PF07730">
    <property type="entry name" value="HisKA_3"/>
    <property type="match status" value="1"/>
</dbReference>
<feature type="transmembrane region" description="Helical" evidence="4">
    <location>
        <begin position="35"/>
        <end position="56"/>
    </location>
</feature>
<evidence type="ECO:0000259" key="5">
    <source>
        <dbReference type="SMART" id="SM00387"/>
    </source>
</evidence>
<dbReference type="RefSeq" id="WP_091121330.1">
    <property type="nucleotide sequence ID" value="NZ_FOLB01000003.1"/>
</dbReference>
<dbReference type="Proteomes" id="UP000198832">
    <property type="component" value="Unassembled WGS sequence"/>
</dbReference>
<dbReference type="EMBL" id="FOLB01000003">
    <property type="protein sequence ID" value="SFC06284.1"/>
    <property type="molecule type" value="Genomic_DNA"/>
</dbReference>
<sequence length="534" mass="56379">MFDADRLPFRVAALARIIVLIALTGPVLWARDAAALIALFVIGAIWALATLVDLRGVLPLGLLIAGEALLVGTVCGIVVDASTAVIGALCVPPFTAAVFRGLWSVVTSLCAELLMLVAFAYLVGGSLSVEQASAAFSWAVTGLGLGLIGTFLNGALIERSDPLAPYHYAQGLLRQLIDISEGLDSGLDPVALGGSILSGVRDEVPTVAMTLYVARDEALLPLVTKALGTPDEVREFEGVAGESWRACAPVRRGRVFAFPLLSEMRAIGVVVAALPDGADARAVGVDDAVRRLMSDLGPSAVHLDTALLFAAFRDAASAEERRRLAREMHDGVAQDIASLGYLADALDAVSTTDAQHERIAQLRERITAIVGEIRRSLVNLRTSIGESESLGAAIASVARNLSEVSGVPIHVTADELTERLRPEVEAELFRIAQEAMNNAVKHAQADSVDVHCQVRAPAARITVTDDGRGLQPGRADSHGLKIMRERALLVNAELELSDVPEGGLCVSVTIRGDGGPEEITVVQPDFDDETRVKA</sequence>
<dbReference type="Pfam" id="PF02518">
    <property type="entry name" value="HATPase_c"/>
    <property type="match status" value="1"/>
</dbReference>
<accession>A0A1I1G3W3</accession>
<dbReference type="InterPro" id="IPR036890">
    <property type="entry name" value="HATPase_C_sf"/>
</dbReference>
<dbReference type="InterPro" id="IPR003594">
    <property type="entry name" value="HATPase_dom"/>
</dbReference>
<protein>
    <submittedName>
        <fullName evidence="6">Histidine kinase-, DNA gyrase B-, and HSP90-like ATPase</fullName>
    </submittedName>
</protein>
<evidence type="ECO:0000313" key="7">
    <source>
        <dbReference type="Proteomes" id="UP000198832"/>
    </source>
</evidence>
<keyword evidence="4" id="KW-0472">Membrane</keyword>
<evidence type="ECO:0000256" key="3">
    <source>
        <dbReference type="ARBA" id="ARBA00023012"/>
    </source>
</evidence>
<keyword evidence="4" id="KW-1133">Transmembrane helix</keyword>
<dbReference type="GO" id="GO:0000155">
    <property type="term" value="F:phosphorelay sensor kinase activity"/>
    <property type="evidence" value="ECO:0007669"/>
    <property type="project" value="InterPro"/>
</dbReference>
<keyword evidence="7" id="KW-1185">Reference proteome</keyword>